<feature type="transmembrane region" description="Helical" evidence="1">
    <location>
        <begin position="237"/>
        <end position="255"/>
    </location>
</feature>
<dbReference type="RefSeq" id="WP_187742351.1">
    <property type="nucleotide sequence ID" value="NZ_CP060825.1"/>
</dbReference>
<keyword evidence="1" id="KW-0812">Transmembrane</keyword>
<keyword evidence="1" id="KW-1133">Transmembrane helix</keyword>
<evidence type="ECO:0000313" key="3">
    <source>
        <dbReference type="Proteomes" id="UP000516230"/>
    </source>
</evidence>
<evidence type="ECO:0000256" key="1">
    <source>
        <dbReference type="SAM" id="Phobius"/>
    </source>
</evidence>
<feature type="transmembrane region" description="Helical" evidence="1">
    <location>
        <begin position="212"/>
        <end position="230"/>
    </location>
</feature>
<feature type="transmembrane region" description="Helical" evidence="1">
    <location>
        <begin position="27"/>
        <end position="44"/>
    </location>
</feature>
<feature type="transmembrane region" description="Helical" evidence="1">
    <location>
        <begin position="168"/>
        <end position="185"/>
    </location>
</feature>
<accession>A0A7H0HXJ9</accession>
<protein>
    <submittedName>
        <fullName evidence="2">Uncharacterized protein</fullName>
    </submittedName>
</protein>
<evidence type="ECO:0000313" key="2">
    <source>
        <dbReference type="EMBL" id="QNP65265.1"/>
    </source>
</evidence>
<feature type="transmembrane region" description="Helical" evidence="1">
    <location>
        <begin position="140"/>
        <end position="161"/>
    </location>
</feature>
<proteinExistence type="predicted"/>
<name>A0A7H0HXJ9_9ACTN</name>
<feature type="transmembrane region" description="Helical" evidence="1">
    <location>
        <begin position="56"/>
        <end position="77"/>
    </location>
</feature>
<sequence length="451" mass="46689">MSAVRQRPAAAPPVPFRSELRRGTGPWAALALVLVLAPALIQKADQWQGSWGETQFLLHAATTVLGGPLAVAAGCWQGGRERRRGLDDLRATAGRGPLAQLLVSAVPVAVWAAAAQLLVAVGALAATWPYASAGGPRPEAVAGDAAFLASMTLIGHVGGLLAPWRGAAPVLAGCAYAVLAGHQYTDSGTARLLSPLGPAWGHGTAPVPWQPLASAALTGGLAAGAVLAYAARRRLSALLPLALSAAAAGVLLHGGDGMWRPSPLADRQVCDTSLRPQVCVSALHPGLLPEVRSALAGLHERLDGVGNLPVRFEDRSGAPGPDEAELPMLTPFGGSAVRGRLTDPGQYAWEAAAALAPDNHGCGDGGAFARNAPVDGVVTDWLADDPGRAAMEQYLLDIAEERGDRERTARIAADRAARARLDRMPADERRAWLTRYFAGVDSCDPKDVPAL</sequence>
<organism evidence="2 3">
    <name type="scientific">Streptomyces genisteinicus</name>
    <dbReference type="NCBI Taxonomy" id="2768068"/>
    <lineage>
        <taxon>Bacteria</taxon>
        <taxon>Bacillati</taxon>
        <taxon>Actinomycetota</taxon>
        <taxon>Actinomycetes</taxon>
        <taxon>Kitasatosporales</taxon>
        <taxon>Streptomycetaceae</taxon>
        <taxon>Streptomyces</taxon>
    </lineage>
</organism>
<reference evidence="2 3" key="1">
    <citation type="submission" date="2020-08" db="EMBL/GenBank/DDBJ databases">
        <title>A novel species.</title>
        <authorList>
            <person name="Gao J."/>
        </authorList>
    </citation>
    <scope>NUCLEOTIDE SEQUENCE [LARGE SCALE GENOMIC DNA]</scope>
    <source>
        <strain evidence="2 3">CRPJ-33</strain>
    </source>
</reference>
<dbReference type="Proteomes" id="UP000516230">
    <property type="component" value="Chromosome"/>
</dbReference>
<dbReference type="AlphaFoldDB" id="A0A7H0HXJ9"/>
<dbReference type="EMBL" id="CP060825">
    <property type="protein sequence ID" value="QNP65265.1"/>
    <property type="molecule type" value="Genomic_DNA"/>
</dbReference>
<keyword evidence="3" id="KW-1185">Reference proteome</keyword>
<keyword evidence="1" id="KW-0472">Membrane</keyword>
<feature type="transmembrane region" description="Helical" evidence="1">
    <location>
        <begin position="98"/>
        <end position="128"/>
    </location>
</feature>
<gene>
    <name evidence="2" type="ORF">IAG43_21620</name>
</gene>
<dbReference type="KEGG" id="sgj:IAG43_21620"/>